<accession>A0A366F3R7</accession>
<evidence type="ECO:0000259" key="1">
    <source>
        <dbReference type="Pfam" id="PF07589"/>
    </source>
</evidence>
<organism evidence="2 3">
    <name type="scientific">Roseiarcus fermentans</name>
    <dbReference type="NCBI Taxonomy" id="1473586"/>
    <lineage>
        <taxon>Bacteria</taxon>
        <taxon>Pseudomonadati</taxon>
        <taxon>Pseudomonadota</taxon>
        <taxon>Alphaproteobacteria</taxon>
        <taxon>Hyphomicrobiales</taxon>
        <taxon>Roseiarcaceae</taxon>
        <taxon>Roseiarcus</taxon>
    </lineage>
</organism>
<comment type="caution">
    <text evidence="2">The sequence shown here is derived from an EMBL/GenBank/DDBJ whole genome shotgun (WGS) entry which is preliminary data.</text>
</comment>
<dbReference type="Pfam" id="PF07589">
    <property type="entry name" value="PEP-CTERM"/>
    <property type="match status" value="1"/>
</dbReference>
<proteinExistence type="predicted"/>
<dbReference type="RefSeq" id="WP_170153290.1">
    <property type="nucleotide sequence ID" value="NZ_QNRK01000022.1"/>
</dbReference>
<dbReference type="Proteomes" id="UP000253529">
    <property type="component" value="Unassembled WGS sequence"/>
</dbReference>
<keyword evidence="3" id="KW-1185">Reference proteome</keyword>
<protein>
    <submittedName>
        <fullName evidence="2">Putative secreted protein with PEP-CTERM sorting signal/predicted secreted protein (Type I secretion substrate)</fullName>
    </submittedName>
</protein>
<dbReference type="NCBIfam" id="TIGR02595">
    <property type="entry name" value="PEP_CTERM"/>
    <property type="match status" value="1"/>
</dbReference>
<dbReference type="InterPro" id="IPR019960">
    <property type="entry name" value="T1SS_VCA0849"/>
</dbReference>
<sequence>MTSSSTLPYFSFSLNGPIGGVVTSVGDPVHLTGFASVVVGSAGSVSGGDGLSTVDLGNGLNTISLGGAFNTVVLGNGVNTVYAGGATGSVGFGAHTLTASYGNAFSATLAAADWPQPTQAELAGATNPPQWNIGAFNAGSGNIGAFNGLANASASSGNGNIGVFNGDVNGGASNGNNNIGALNGNLNGLGSSPGSGDHNGSGNVGLLNGNDNGNLAVGGSSGSGNGADNIGFGNGNSNGNGLGPTFTPSSAHATLTGGFDTVVVGNGVNHIDAAAGASTIVAGKGVNVITIGGDDNTVVTGGGVSWISGSAVKDSVIAAGGWKNAIDLGHGSTNDTIVLHTTGYDVISGFSISGGDRLDLGYLMTGTSWNGDPSTLGQWLSVTHVGGATILDFTAAGQDPPVAELVGLDVSLSALTPTFVIDGAAVVPEPSVVLLLGLGFAAALLAGRRFAESGRLAMAGSPAA</sequence>
<evidence type="ECO:0000313" key="2">
    <source>
        <dbReference type="EMBL" id="RBP09247.1"/>
    </source>
</evidence>
<dbReference type="NCBIfam" id="TIGR03661">
    <property type="entry name" value="T1SS_VCA0849"/>
    <property type="match status" value="1"/>
</dbReference>
<feature type="domain" description="Ice-binding protein C-terminal" evidence="1">
    <location>
        <begin position="427"/>
        <end position="449"/>
    </location>
</feature>
<dbReference type="InterPro" id="IPR013424">
    <property type="entry name" value="Ice-binding_C"/>
</dbReference>
<name>A0A366F3R7_9HYPH</name>
<dbReference type="AlphaFoldDB" id="A0A366F3R7"/>
<dbReference type="EMBL" id="QNRK01000022">
    <property type="protein sequence ID" value="RBP09247.1"/>
    <property type="molecule type" value="Genomic_DNA"/>
</dbReference>
<evidence type="ECO:0000313" key="3">
    <source>
        <dbReference type="Proteomes" id="UP000253529"/>
    </source>
</evidence>
<gene>
    <name evidence="2" type="ORF">DFR50_12284</name>
</gene>
<reference evidence="2 3" key="1">
    <citation type="submission" date="2018-06" db="EMBL/GenBank/DDBJ databases">
        <title>Genomic Encyclopedia of Type Strains, Phase IV (KMG-IV): sequencing the most valuable type-strain genomes for metagenomic binning, comparative biology and taxonomic classification.</title>
        <authorList>
            <person name="Goeker M."/>
        </authorList>
    </citation>
    <scope>NUCLEOTIDE SEQUENCE [LARGE SCALE GENOMIC DNA]</scope>
    <source>
        <strain evidence="2 3">DSM 24875</strain>
    </source>
</reference>